<evidence type="ECO:0000313" key="3">
    <source>
        <dbReference type="Proteomes" id="UP000470470"/>
    </source>
</evidence>
<reference evidence="2 3" key="1">
    <citation type="submission" date="2020-02" db="EMBL/GenBank/DDBJ databases">
        <title>The whole genome sequence of CPCC 205119.</title>
        <authorList>
            <person name="Jiang Z."/>
        </authorList>
    </citation>
    <scope>NUCLEOTIDE SEQUENCE [LARGE SCALE GENOMIC DNA]</scope>
    <source>
        <strain evidence="2 3">CPCC 205119</strain>
    </source>
</reference>
<keyword evidence="3" id="KW-1185">Reference proteome</keyword>
<dbReference type="InterPro" id="IPR005153">
    <property type="entry name" value="MbtH-like_dom"/>
</dbReference>
<comment type="caution">
    <text evidence="2">The sequence shown here is derived from an EMBL/GenBank/DDBJ whole genome shotgun (WGS) entry which is preliminary data.</text>
</comment>
<accession>A0A7K3WF79</accession>
<dbReference type="SMART" id="SM00923">
    <property type="entry name" value="MbtH"/>
    <property type="match status" value="1"/>
</dbReference>
<dbReference type="PANTHER" id="PTHR38444">
    <property type="entry name" value="ENTEROBACTIN BIOSYNTHESIS PROTEIN YBDZ"/>
    <property type="match status" value="1"/>
</dbReference>
<protein>
    <submittedName>
        <fullName evidence="2">MbtH family NRPS accessory protein</fullName>
    </submittedName>
</protein>
<dbReference type="Gene3D" id="3.90.820.10">
    <property type="entry name" value="Structural Genomics, Unknown Function 30-nov-00 1gh9 Mol_id"/>
    <property type="match status" value="1"/>
</dbReference>
<dbReference type="GO" id="GO:0019290">
    <property type="term" value="P:siderophore biosynthetic process"/>
    <property type="evidence" value="ECO:0007669"/>
    <property type="project" value="TreeGrafter"/>
</dbReference>
<dbReference type="InterPro" id="IPR037407">
    <property type="entry name" value="MLP_fam"/>
</dbReference>
<dbReference type="RefSeq" id="WP_162392256.1">
    <property type="nucleotide sequence ID" value="NZ_JAABOZ010000001.1"/>
</dbReference>
<feature type="domain" description="MbtH-like" evidence="1">
    <location>
        <begin position="4"/>
        <end position="54"/>
    </location>
</feature>
<dbReference type="PANTHER" id="PTHR38444:SF1">
    <property type="entry name" value="ENTEROBACTIN BIOSYNTHESIS PROTEIN YBDZ"/>
    <property type="match status" value="1"/>
</dbReference>
<evidence type="ECO:0000313" key="2">
    <source>
        <dbReference type="EMBL" id="NEL54340.1"/>
    </source>
</evidence>
<dbReference type="Proteomes" id="UP000470470">
    <property type="component" value="Unassembled WGS sequence"/>
</dbReference>
<dbReference type="Gene3D" id="2.40.250.10">
    <property type="entry name" value="Core binding factor, beta subunit"/>
    <property type="match status" value="1"/>
</dbReference>
<proteinExistence type="predicted"/>
<sequence length="200" mass="22029">MFDTDEEEDTTVYLVVLNDEEQYSIWPADRELPAGWRSEGTSGLKDVCLTHIDRVWTDMRPASLRRFMEQAERDRAAGVAPEVEEWQDDQPPLVERLSAGDHPVEISLRPERTGPALRDAITAGYVFIRFTDTRGGTELGVQLEPGLCSLDGADFDASTGSIELAGDLVLDFVPVRCTARIDLATMEGQGRLAITDAGTS</sequence>
<dbReference type="Pfam" id="PF03621">
    <property type="entry name" value="MbtH"/>
    <property type="match status" value="1"/>
</dbReference>
<evidence type="ECO:0000259" key="1">
    <source>
        <dbReference type="SMART" id="SM00923"/>
    </source>
</evidence>
<dbReference type="InterPro" id="IPR036552">
    <property type="entry name" value="CBF_bsu_sf"/>
</dbReference>
<gene>
    <name evidence="2" type="ORF">G1H19_10040</name>
</gene>
<dbReference type="SUPFAM" id="SSF160582">
    <property type="entry name" value="MbtH-like"/>
    <property type="match status" value="1"/>
</dbReference>
<name>A0A7K3WF79_9ACTN</name>
<dbReference type="AlphaFoldDB" id="A0A7K3WF79"/>
<organism evidence="2 3">
    <name type="scientific">Goekera deserti</name>
    <dbReference type="NCBI Taxonomy" id="2497753"/>
    <lineage>
        <taxon>Bacteria</taxon>
        <taxon>Bacillati</taxon>
        <taxon>Actinomycetota</taxon>
        <taxon>Actinomycetes</taxon>
        <taxon>Geodermatophilales</taxon>
        <taxon>Geodermatophilaceae</taxon>
        <taxon>Goekera</taxon>
    </lineage>
</organism>
<dbReference type="InterPro" id="IPR038020">
    <property type="entry name" value="MbtH-like_sf"/>
</dbReference>
<dbReference type="EMBL" id="JAAGWK010000011">
    <property type="protein sequence ID" value="NEL54340.1"/>
    <property type="molecule type" value="Genomic_DNA"/>
</dbReference>
<dbReference type="GO" id="GO:0005829">
    <property type="term" value="C:cytosol"/>
    <property type="evidence" value="ECO:0007669"/>
    <property type="project" value="TreeGrafter"/>
</dbReference>